<evidence type="ECO:0000256" key="1">
    <source>
        <dbReference type="SAM" id="MobiDB-lite"/>
    </source>
</evidence>
<evidence type="ECO:0000313" key="3">
    <source>
        <dbReference type="Proteomes" id="UP000192678"/>
    </source>
</evidence>
<dbReference type="EMBL" id="FWYB01000016">
    <property type="protein sequence ID" value="SMD13334.1"/>
    <property type="molecule type" value="Genomic_DNA"/>
</dbReference>
<name>A0A1W2EUE1_9SPHI</name>
<dbReference type="AlphaFoldDB" id="A0A1W2EUE1"/>
<evidence type="ECO:0000313" key="2">
    <source>
        <dbReference type="EMBL" id="SMD13334.1"/>
    </source>
</evidence>
<feature type="compositionally biased region" description="Basic and acidic residues" evidence="1">
    <location>
        <begin position="57"/>
        <end position="78"/>
    </location>
</feature>
<proteinExistence type="predicted"/>
<feature type="compositionally biased region" description="Acidic residues" evidence="1">
    <location>
        <begin position="143"/>
        <end position="152"/>
    </location>
</feature>
<keyword evidence="3" id="KW-1185">Reference proteome</keyword>
<dbReference type="Proteomes" id="UP000192678">
    <property type="component" value="Unassembled WGS sequence"/>
</dbReference>
<protein>
    <submittedName>
        <fullName evidence="2">Uncharacterized protein</fullName>
    </submittedName>
</protein>
<feature type="compositionally biased region" description="Basic and acidic residues" evidence="1">
    <location>
        <begin position="35"/>
        <end position="50"/>
    </location>
</feature>
<feature type="compositionally biased region" description="Basic and acidic residues" evidence="1">
    <location>
        <begin position="106"/>
        <end position="116"/>
    </location>
</feature>
<sequence>MQPFYFAKTLSFFLRYTHIKLTNMSGQDNKQGAKRATDRLHPMDLGETKDFNNLSYDEDKNSFEFDVKGNDTDYDHPLPYDTSAPNGEDSISSYDESNPYIGSEYNAEKEMSERLDGAGMRIDNGESVELSPEDEILGRTPEDDRDDLDEEGYPVNDKPGK</sequence>
<reference evidence="2 3" key="1">
    <citation type="submission" date="2017-04" db="EMBL/GenBank/DDBJ databases">
        <authorList>
            <person name="Afonso C.L."/>
            <person name="Miller P.J."/>
            <person name="Scott M.A."/>
            <person name="Spackman E."/>
            <person name="Goraichik I."/>
            <person name="Dimitrov K.M."/>
            <person name="Suarez D.L."/>
            <person name="Swayne D.E."/>
        </authorList>
    </citation>
    <scope>NUCLEOTIDE SEQUENCE [LARGE SCALE GENOMIC DNA]</scope>
    <source>
        <strain evidence="2 3">DSM 19625</strain>
    </source>
</reference>
<organism evidence="2 3">
    <name type="scientific">Pedobacter nyackensis</name>
    <dbReference type="NCBI Taxonomy" id="475255"/>
    <lineage>
        <taxon>Bacteria</taxon>
        <taxon>Pseudomonadati</taxon>
        <taxon>Bacteroidota</taxon>
        <taxon>Sphingobacteriia</taxon>
        <taxon>Sphingobacteriales</taxon>
        <taxon>Sphingobacteriaceae</taxon>
        <taxon>Pedobacter</taxon>
    </lineage>
</organism>
<gene>
    <name evidence="2" type="ORF">SAMN04488101_11670</name>
</gene>
<feature type="region of interest" description="Disordered" evidence="1">
    <location>
        <begin position="25"/>
        <end position="161"/>
    </location>
</feature>
<dbReference type="STRING" id="475255.SAMN04488101_11670"/>
<feature type="compositionally biased region" description="Polar residues" evidence="1">
    <location>
        <begin position="83"/>
        <end position="96"/>
    </location>
</feature>
<accession>A0A1W2EUE1</accession>